<dbReference type="SUPFAM" id="SSF82866">
    <property type="entry name" value="Multidrug efflux transporter AcrB transmembrane domain"/>
    <property type="match status" value="2"/>
</dbReference>
<name>A0A318NL62_9ACTN</name>
<feature type="transmembrane region" description="Helical" evidence="8">
    <location>
        <begin position="237"/>
        <end position="260"/>
    </location>
</feature>
<keyword evidence="6 8" id="KW-0472">Membrane</keyword>
<feature type="transmembrane region" description="Helical" evidence="8">
    <location>
        <begin position="662"/>
        <end position="684"/>
    </location>
</feature>
<comment type="similarity">
    <text evidence="2">Belongs to the resistance-nodulation-cell division (RND) (TC 2.A.6) family. MmpL subfamily.</text>
</comment>
<evidence type="ECO:0000256" key="5">
    <source>
        <dbReference type="ARBA" id="ARBA00022989"/>
    </source>
</evidence>
<feature type="transmembrane region" description="Helical" evidence="8">
    <location>
        <begin position="633"/>
        <end position="656"/>
    </location>
</feature>
<gene>
    <name evidence="10" type="ORF">C7C45_19960</name>
</gene>
<evidence type="ECO:0000313" key="11">
    <source>
        <dbReference type="Proteomes" id="UP000248333"/>
    </source>
</evidence>
<keyword evidence="5 8" id="KW-1133">Transmembrane helix</keyword>
<dbReference type="Pfam" id="PF03176">
    <property type="entry name" value="MMPL"/>
    <property type="match status" value="2"/>
</dbReference>
<evidence type="ECO:0000259" key="9">
    <source>
        <dbReference type="Pfam" id="PF03176"/>
    </source>
</evidence>
<evidence type="ECO:0000256" key="7">
    <source>
        <dbReference type="SAM" id="MobiDB-lite"/>
    </source>
</evidence>
<dbReference type="Proteomes" id="UP000248333">
    <property type="component" value="Unassembled WGS sequence"/>
</dbReference>
<evidence type="ECO:0000256" key="6">
    <source>
        <dbReference type="ARBA" id="ARBA00023136"/>
    </source>
</evidence>
<dbReference type="PANTHER" id="PTHR33406:SF6">
    <property type="entry name" value="MEMBRANE PROTEIN YDGH-RELATED"/>
    <property type="match status" value="1"/>
</dbReference>
<dbReference type="InterPro" id="IPR050545">
    <property type="entry name" value="Mycobact_MmpL"/>
</dbReference>
<feature type="transmembrane region" description="Helical" evidence="8">
    <location>
        <begin position="205"/>
        <end position="225"/>
    </location>
</feature>
<keyword evidence="3" id="KW-1003">Cell membrane</keyword>
<dbReference type="AlphaFoldDB" id="A0A318NL62"/>
<dbReference type="EMBL" id="PYBV01000025">
    <property type="protein sequence ID" value="PYC67908.1"/>
    <property type="molecule type" value="Genomic_DNA"/>
</dbReference>
<feature type="region of interest" description="Disordered" evidence="7">
    <location>
        <begin position="698"/>
        <end position="735"/>
    </location>
</feature>
<feature type="transmembrane region" description="Helical" evidence="8">
    <location>
        <begin position="181"/>
        <end position="198"/>
    </location>
</feature>
<reference evidence="10 11" key="1">
    <citation type="submission" date="2018-03" db="EMBL/GenBank/DDBJ databases">
        <title>Bioinformatic expansion and discovery of thiopeptide antibiotics.</title>
        <authorList>
            <person name="Schwalen C.J."/>
            <person name="Hudson G.A."/>
            <person name="Mitchell D.A."/>
        </authorList>
    </citation>
    <scope>NUCLEOTIDE SEQUENCE [LARGE SCALE GENOMIC DNA]</scope>
    <source>
        <strain evidence="10 11">NRRL 8041</strain>
    </source>
</reference>
<evidence type="ECO:0000256" key="3">
    <source>
        <dbReference type="ARBA" id="ARBA00022475"/>
    </source>
</evidence>
<evidence type="ECO:0000256" key="1">
    <source>
        <dbReference type="ARBA" id="ARBA00004651"/>
    </source>
</evidence>
<sequence length="735" mass="76399">MYATLARGVVRHPWWTISAWLAVAAIVGFFGPGLSASGDQADFLPSHYESVQAGKVQETAFAESGGGSAATFVVRRRDGAALTGADQQLVEQVAGQLRDKAIPHVSEVQASKATVSENGLVQLLQVTVDRPQSDPGTEEAGRALRAAAGLLFENTDLTAGMTGDVGIVIDAQDAFASAEQVIALATVVLIIVLQLLIFRSPVAALLPMVTIGVLVFVSVKLIGIAQRIFDLTAEQSVTVWVTVVLFGVGTDYILFLLFRYREQLRTGEDPRTALIHATARVAKVITSAGAAIVIAFSTLAFSSFGSFKAQGPALAIAVAATVVTALTLIPAIVSLLGPKVFWPSTSWQRQPRARASAKLSDLIVNRAGVLAAAAVVVLALLSLGALRFQASYDYNAGLPQDTESAIALRDLQRGFPVGALNPTSVLLVSDTGQPLDEAGVDSFRSQLSGVDGVGQAGPASYSPDRTIAKISMLLDHDSGSPEAVDTVADTLRPTAHNAAPAGTHALVGGPTATFADIRSAVNQDYSLVFPLAAGLTALVLLALLRSIVAAVLLMVLVGLSYLATLGASVFVMQDGLGKDGIIFNVPIFMYLFVVAIGTDYNILMVDRLREETRAGHAPAGAARLAIRHTGPTAVAAAVILAGTFSSLTLAGVALLAEMGFAVAAGILISALLVSSLLVPTLTVLMGRGFWWPARLTPAGRPQPMAGSDPDGPPEPAADRPGDESTVGSGDARDRR</sequence>
<comment type="subcellular location">
    <subcellularLocation>
        <location evidence="1">Cell membrane</location>
        <topology evidence="1">Multi-pass membrane protein</topology>
    </subcellularLocation>
</comment>
<keyword evidence="4 8" id="KW-0812">Transmembrane</keyword>
<proteinExistence type="inferred from homology"/>
<feature type="transmembrane region" description="Helical" evidence="8">
    <location>
        <begin position="551"/>
        <end position="571"/>
    </location>
</feature>
<feature type="transmembrane region" description="Helical" evidence="8">
    <location>
        <begin position="313"/>
        <end position="342"/>
    </location>
</feature>
<protein>
    <recommendedName>
        <fullName evidence="9">Membrane transport protein MMPL domain-containing protein</fullName>
    </recommendedName>
</protein>
<feature type="domain" description="Membrane transport protein MMPL" evidence="9">
    <location>
        <begin position="398"/>
        <end position="696"/>
    </location>
</feature>
<feature type="transmembrane region" description="Helical" evidence="8">
    <location>
        <begin position="525"/>
        <end position="544"/>
    </location>
</feature>
<dbReference type="PANTHER" id="PTHR33406">
    <property type="entry name" value="MEMBRANE PROTEIN MJ1562-RELATED"/>
    <property type="match status" value="1"/>
</dbReference>
<evidence type="ECO:0000313" key="10">
    <source>
        <dbReference type="EMBL" id="PYC67908.1"/>
    </source>
</evidence>
<keyword evidence="11" id="KW-1185">Reference proteome</keyword>
<dbReference type="Gene3D" id="1.20.1640.10">
    <property type="entry name" value="Multidrug efflux transporter AcrB transmembrane domain"/>
    <property type="match status" value="2"/>
</dbReference>
<dbReference type="OrthoDB" id="2365435at2"/>
<evidence type="ECO:0000256" key="8">
    <source>
        <dbReference type="SAM" id="Phobius"/>
    </source>
</evidence>
<dbReference type="InterPro" id="IPR004869">
    <property type="entry name" value="MMPL_dom"/>
</dbReference>
<feature type="transmembrane region" description="Helical" evidence="8">
    <location>
        <begin position="363"/>
        <end position="386"/>
    </location>
</feature>
<evidence type="ECO:0000256" key="2">
    <source>
        <dbReference type="ARBA" id="ARBA00010157"/>
    </source>
</evidence>
<dbReference type="GO" id="GO:0005886">
    <property type="term" value="C:plasma membrane"/>
    <property type="evidence" value="ECO:0007669"/>
    <property type="project" value="UniProtKB-SubCell"/>
</dbReference>
<evidence type="ECO:0000256" key="4">
    <source>
        <dbReference type="ARBA" id="ARBA00022692"/>
    </source>
</evidence>
<feature type="domain" description="Membrane transport protein MMPL" evidence="9">
    <location>
        <begin position="43"/>
        <end position="346"/>
    </location>
</feature>
<feature type="transmembrane region" description="Helical" evidence="8">
    <location>
        <begin position="583"/>
        <end position="603"/>
    </location>
</feature>
<dbReference type="RefSeq" id="WP_110565205.1">
    <property type="nucleotide sequence ID" value="NZ_PYBV01000025.1"/>
</dbReference>
<feature type="transmembrane region" description="Helical" evidence="8">
    <location>
        <begin position="281"/>
        <end position="301"/>
    </location>
</feature>
<organism evidence="10 11">
    <name type="scientific">Micromonospora arborensis</name>
    <dbReference type="NCBI Taxonomy" id="2116518"/>
    <lineage>
        <taxon>Bacteria</taxon>
        <taxon>Bacillati</taxon>
        <taxon>Actinomycetota</taxon>
        <taxon>Actinomycetes</taxon>
        <taxon>Micromonosporales</taxon>
        <taxon>Micromonosporaceae</taxon>
        <taxon>Micromonospora</taxon>
    </lineage>
</organism>
<accession>A0A318NL62</accession>
<comment type="caution">
    <text evidence="10">The sequence shown here is derived from an EMBL/GenBank/DDBJ whole genome shotgun (WGS) entry which is preliminary data.</text>
</comment>